<evidence type="ECO:0000313" key="2">
    <source>
        <dbReference type="EMBL" id="TYR36931.1"/>
    </source>
</evidence>
<gene>
    <name evidence="2" type="ORF">FXV77_07060</name>
</gene>
<feature type="chain" id="PRO_5022906044" description="WD40 repeat protein" evidence="1">
    <location>
        <begin position="25"/>
        <end position="330"/>
    </location>
</feature>
<evidence type="ECO:0000313" key="3">
    <source>
        <dbReference type="Proteomes" id="UP000322362"/>
    </source>
</evidence>
<dbReference type="Proteomes" id="UP000322362">
    <property type="component" value="Unassembled WGS sequence"/>
</dbReference>
<feature type="signal peptide" evidence="1">
    <location>
        <begin position="1"/>
        <end position="24"/>
    </location>
</feature>
<keyword evidence="1" id="KW-0732">Signal</keyword>
<accession>A0A5D4H789</accession>
<evidence type="ECO:0008006" key="4">
    <source>
        <dbReference type="Google" id="ProtNLM"/>
    </source>
</evidence>
<dbReference type="AlphaFoldDB" id="A0A5D4H789"/>
<organism evidence="2 3">
    <name type="scientific">Sphingobacterium phlebotomi</name>
    <dbReference type="NCBI Taxonomy" id="2605433"/>
    <lineage>
        <taxon>Bacteria</taxon>
        <taxon>Pseudomonadati</taxon>
        <taxon>Bacteroidota</taxon>
        <taxon>Sphingobacteriia</taxon>
        <taxon>Sphingobacteriales</taxon>
        <taxon>Sphingobacteriaceae</taxon>
        <taxon>Sphingobacterium</taxon>
    </lineage>
</organism>
<name>A0A5D4H789_9SPHI</name>
<keyword evidence="3" id="KW-1185">Reference proteome</keyword>
<reference evidence="2 3" key="1">
    <citation type="submission" date="2019-08" db="EMBL/GenBank/DDBJ databases">
        <title>Phlebobacter frassis gen. nov. sp. nov., a new member of family Sphingobacteriaceae isolated from sand fly rearing media.</title>
        <authorList>
            <person name="Kakumanu M.L."/>
            <person name="Marayati B.F."/>
            <person name="Wada-Katsumata A."/>
            <person name="Wasserberg G."/>
            <person name="Schal C."/>
            <person name="Apperson C.S."/>
            <person name="Ponnusamy L."/>
        </authorList>
    </citation>
    <scope>NUCLEOTIDE SEQUENCE [LARGE SCALE GENOMIC DNA]</scope>
    <source>
        <strain evidence="2 3">SSI9</strain>
    </source>
</reference>
<dbReference type="EMBL" id="VTAV01000003">
    <property type="protein sequence ID" value="TYR36931.1"/>
    <property type="molecule type" value="Genomic_DNA"/>
</dbReference>
<evidence type="ECO:0000256" key="1">
    <source>
        <dbReference type="SAM" id="SignalP"/>
    </source>
</evidence>
<sequence length="330" mass="37048">MKRHFYFLSTAIILLLFHIGCSKSDDTGGGNDGGLPNIGYPTDLQGTIYYKWATEGVLKMGLPDGTGGSFISDDRKLNSFDISYDGKYRLTAEDASSFGKYIVKVTLSNLSDGAIIEQFDYTSPGKNIYAKAFLSHDNAFIMMLSKDKDDGITILKRNGEFVTRLIDFNGEPIDPFNAICKWLPNNALLVTHKNYIFKIEAPYQSGTLIKEMEYQDWDELTVNDKGTQLALRIDKHIYTMRMDGSNLKQVTTSNFKESVPVFSPDGKYLLVGTHYRQTGPFGFSWYMKIIPNDGKIYNVDPVETNSPGVIPVIWKGKDKIESAGGQVIWR</sequence>
<dbReference type="SUPFAM" id="SSF82171">
    <property type="entry name" value="DPP6 N-terminal domain-like"/>
    <property type="match status" value="1"/>
</dbReference>
<comment type="caution">
    <text evidence="2">The sequence shown here is derived from an EMBL/GenBank/DDBJ whole genome shotgun (WGS) entry which is preliminary data.</text>
</comment>
<proteinExistence type="predicted"/>
<dbReference type="Gene3D" id="2.120.10.30">
    <property type="entry name" value="TolB, C-terminal domain"/>
    <property type="match status" value="1"/>
</dbReference>
<dbReference type="InterPro" id="IPR011042">
    <property type="entry name" value="6-blade_b-propeller_TolB-like"/>
</dbReference>
<dbReference type="RefSeq" id="WP_148918518.1">
    <property type="nucleotide sequence ID" value="NZ_VTAV01000003.1"/>
</dbReference>
<protein>
    <recommendedName>
        <fullName evidence="4">WD40 repeat protein</fullName>
    </recommendedName>
</protein>